<keyword evidence="3 7" id="KW-0479">Metal-binding</keyword>
<dbReference type="PRINTS" id="PR00782">
    <property type="entry name" value="LSHMANOLYSIN"/>
</dbReference>
<reference evidence="10 11" key="1">
    <citation type="journal article" date="2012" name="BMC Genomics">
        <title>Comparative genomic analysis of human infective Trypanosoma cruzi lineages with the bat-restricted subspecies T. cruzi marinkellei.</title>
        <authorList>
            <person name="Franzen O."/>
            <person name="Talavera-Lopez C."/>
            <person name="Ochaya S."/>
            <person name="Butler C.E."/>
            <person name="Messenger L.A."/>
            <person name="Lewis M.D."/>
            <person name="Llewellyn M.S."/>
            <person name="Marinkelle C.J."/>
            <person name="Tyler K.M."/>
            <person name="Miles M.A."/>
            <person name="Andersson B."/>
        </authorList>
    </citation>
    <scope>NUCLEOTIDE SEQUENCE [LARGE SCALE GENOMIC DNA]</scope>
    <source>
        <strain evidence="10 11">B7</strain>
    </source>
</reference>
<evidence type="ECO:0000313" key="11">
    <source>
        <dbReference type="Proteomes" id="UP000007350"/>
    </source>
</evidence>
<dbReference type="AlphaFoldDB" id="K2PD16"/>
<dbReference type="Pfam" id="PF01457">
    <property type="entry name" value="Peptidase_M8"/>
    <property type="match status" value="1"/>
</dbReference>
<evidence type="ECO:0000256" key="3">
    <source>
        <dbReference type="ARBA" id="ARBA00022723"/>
    </source>
</evidence>
<evidence type="ECO:0000256" key="7">
    <source>
        <dbReference type="PIRSR" id="PIRSR601577-2"/>
    </source>
</evidence>
<evidence type="ECO:0000256" key="8">
    <source>
        <dbReference type="RuleBase" id="RU366077"/>
    </source>
</evidence>
<dbReference type="GO" id="GO:0016020">
    <property type="term" value="C:membrane"/>
    <property type="evidence" value="ECO:0007669"/>
    <property type="project" value="InterPro"/>
</dbReference>
<sequence length="218" mass="24268">MACRSMVRNVAGVRGGALSVVVDSTTAAMAVREHHDRDNIDGMEQQDEDGDGRTLESHRWRRHARDEWMAPIGCAGECTELTLAALAALGCVRVSWKMAEPMRWCRDSGCALQQQGNCSALSMSEYPHMHCELCVPVKCCASDRYSGGWCFGSVDKTSAERPMDSCPVIVVALDVRDADAVIWRENVFLRGPGTSPLRGVWTRFPRARQMRGTRRRHI</sequence>
<gene>
    <name evidence="10" type="ORF">MOQ_000863</name>
</gene>
<comment type="caution">
    <text evidence="10">The sequence shown here is derived from an EMBL/GenBank/DDBJ whole genome shotgun (WGS) entry which is preliminary data.</text>
</comment>
<name>K2PD16_TRYCR</name>
<comment type="similarity">
    <text evidence="1 8">Belongs to the peptidase M8 family.</text>
</comment>
<protein>
    <recommendedName>
        <fullName evidence="8">Leishmanolysin-like peptidase</fullName>
        <ecNumber evidence="8">3.4.24.-</ecNumber>
    </recommendedName>
</protein>
<keyword evidence="4 8" id="KW-0378">Hydrolase</keyword>
<evidence type="ECO:0000256" key="6">
    <source>
        <dbReference type="ARBA" id="ARBA00023049"/>
    </source>
</evidence>
<proteinExistence type="inferred from homology"/>
<comment type="cofactor">
    <cofactor evidence="7 8">
        <name>Zn(2+)</name>
        <dbReference type="ChEBI" id="CHEBI:29105"/>
    </cofactor>
    <text evidence="7 8">Binds 1 zinc ion per subunit.</text>
</comment>
<dbReference type="Gene3D" id="3.90.132.10">
    <property type="entry name" value="Leishmanolysin , domain 2"/>
    <property type="match status" value="1"/>
</dbReference>
<dbReference type="SUPFAM" id="SSF55486">
    <property type="entry name" value="Metalloproteases ('zincins'), catalytic domain"/>
    <property type="match status" value="1"/>
</dbReference>
<dbReference type="OrthoDB" id="10454250at2759"/>
<feature type="binding site" evidence="7">
    <location>
        <position position="58"/>
    </location>
    <ligand>
        <name>Zn(2+)</name>
        <dbReference type="ChEBI" id="CHEBI:29105"/>
        <note>catalytic</note>
    </ligand>
</feature>
<dbReference type="GO" id="GO:0006508">
    <property type="term" value="P:proteolysis"/>
    <property type="evidence" value="ECO:0007669"/>
    <property type="project" value="UniProtKB-KW"/>
</dbReference>
<dbReference type="GO" id="GO:0046872">
    <property type="term" value="F:metal ion binding"/>
    <property type="evidence" value="ECO:0007669"/>
    <property type="project" value="UniProtKB-KW"/>
</dbReference>
<keyword evidence="6 7" id="KW-0482">Metalloprotease</keyword>
<keyword evidence="11" id="KW-1185">Reference proteome</keyword>
<dbReference type="EC" id="3.4.24.-" evidence="8"/>
<dbReference type="EMBL" id="AHKC01003592">
    <property type="protein sequence ID" value="EKF38922.1"/>
    <property type="molecule type" value="Genomic_DNA"/>
</dbReference>
<evidence type="ECO:0000256" key="2">
    <source>
        <dbReference type="ARBA" id="ARBA00022670"/>
    </source>
</evidence>
<keyword evidence="2 8" id="KW-0645">Protease</keyword>
<feature type="region of interest" description="Disordered" evidence="9">
    <location>
        <begin position="33"/>
        <end position="56"/>
    </location>
</feature>
<dbReference type="GO" id="GO:0007155">
    <property type="term" value="P:cell adhesion"/>
    <property type="evidence" value="ECO:0007669"/>
    <property type="project" value="InterPro"/>
</dbReference>
<evidence type="ECO:0000256" key="1">
    <source>
        <dbReference type="ARBA" id="ARBA00005860"/>
    </source>
</evidence>
<keyword evidence="5 7" id="KW-0862">Zinc</keyword>
<dbReference type="InterPro" id="IPR001577">
    <property type="entry name" value="Peptidase_M8"/>
</dbReference>
<evidence type="ECO:0000256" key="4">
    <source>
        <dbReference type="ARBA" id="ARBA00022801"/>
    </source>
</evidence>
<evidence type="ECO:0000313" key="10">
    <source>
        <dbReference type="EMBL" id="EKF38922.1"/>
    </source>
</evidence>
<evidence type="ECO:0000256" key="5">
    <source>
        <dbReference type="ARBA" id="ARBA00022833"/>
    </source>
</evidence>
<organism evidence="10 11">
    <name type="scientific">Trypanosoma cruzi marinkellei</name>
    <dbReference type="NCBI Taxonomy" id="85056"/>
    <lineage>
        <taxon>Eukaryota</taxon>
        <taxon>Discoba</taxon>
        <taxon>Euglenozoa</taxon>
        <taxon>Kinetoplastea</taxon>
        <taxon>Metakinetoplastina</taxon>
        <taxon>Trypanosomatida</taxon>
        <taxon>Trypanosomatidae</taxon>
        <taxon>Trypanosoma</taxon>
        <taxon>Schizotrypanum</taxon>
    </lineage>
</organism>
<dbReference type="GO" id="GO:0004222">
    <property type="term" value="F:metalloendopeptidase activity"/>
    <property type="evidence" value="ECO:0007669"/>
    <property type="project" value="UniProtKB-UniRule"/>
</dbReference>
<evidence type="ECO:0000256" key="9">
    <source>
        <dbReference type="SAM" id="MobiDB-lite"/>
    </source>
</evidence>
<accession>K2PD16</accession>
<dbReference type="Proteomes" id="UP000007350">
    <property type="component" value="Unassembled WGS sequence"/>
</dbReference>